<organism evidence="2 3">
    <name type="scientific">Nonomuraea jabiensis</name>
    <dbReference type="NCBI Taxonomy" id="882448"/>
    <lineage>
        <taxon>Bacteria</taxon>
        <taxon>Bacillati</taxon>
        <taxon>Actinomycetota</taxon>
        <taxon>Actinomycetes</taxon>
        <taxon>Streptosporangiales</taxon>
        <taxon>Streptosporangiaceae</taxon>
        <taxon>Nonomuraea</taxon>
    </lineage>
</organism>
<dbReference type="AlphaFoldDB" id="A0A7W9L8U6"/>
<gene>
    <name evidence="2" type="ORF">HD596_001651</name>
</gene>
<feature type="chain" id="PRO_5030830509" description="Secreted protein" evidence="1">
    <location>
        <begin position="25"/>
        <end position="191"/>
    </location>
</feature>
<proteinExistence type="predicted"/>
<sequence length="191" mass="19441">MYKHAIAAFAATSGLLLAAGPAAAEEGTVDTVLCGNNNVVSYNAQSTWARDFEALTDAVFDESPLGPPWPARPSFVDGQTWFNRTTTCSQSVPTYKSGGVLGLVDGLLTPAPATSCSTAATSSSSLLAALGLTQVVGSVWVGAAPCTTVTTWSPATGTWMIESPGDLTVEEPTSLLGAIGVSSLVSQLLGN</sequence>
<comment type="caution">
    <text evidence="2">The sequence shown here is derived from an EMBL/GenBank/DDBJ whole genome shotgun (WGS) entry which is preliminary data.</text>
</comment>
<evidence type="ECO:0000313" key="3">
    <source>
        <dbReference type="Proteomes" id="UP000579153"/>
    </source>
</evidence>
<dbReference type="RefSeq" id="WP_185068681.1">
    <property type="nucleotide sequence ID" value="NZ_JACHMB010000001.1"/>
</dbReference>
<accession>A0A7W9L8U6</accession>
<keyword evidence="1" id="KW-0732">Signal</keyword>
<name>A0A7W9L8U6_9ACTN</name>
<dbReference type="Proteomes" id="UP000579153">
    <property type="component" value="Unassembled WGS sequence"/>
</dbReference>
<protein>
    <recommendedName>
        <fullName evidence="4">Secreted protein</fullName>
    </recommendedName>
</protein>
<keyword evidence="3" id="KW-1185">Reference proteome</keyword>
<evidence type="ECO:0000256" key="1">
    <source>
        <dbReference type="SAM" id="SignalP"/>
    </source>
</evidence>
<dbReference type="EMBL" id="JACHMB010000001">
    <property type="protein sequence ID" value="MBB5774895.1"/>
    <property type="molecule type" value="Genomic_DNA"/>
</dbReference>
<feature type="signal peptide" evidence="1">
    <location>
        <begin position="1"/>
        <end position="24"/>
    </location>
</feature>
<evidence type="ECO:0008006" key="4">
    <source>
        <dbReference type="Google" id="ProtNLM"/>
    </source>
</evidence>
<evidence type="ECO:0000313" key="2">
    <source>
        <dbReference type="EMBL" id="MBB5774895.1"/>
    </source>
</evidence>
<reference evidence="2 3" key="1">
    <citation type="submission" date="2020-08" db="EMBL/GenBank/DDBJ databases">
        <title>Sequencing the genomes of 1000 actinobacteria strains.</title>
        <authorList>
            <person name="Klenk H.-P."/>
        </authorList>
    </citation>
    <scope>NUCLEOTIDE SEQUENCE [LARGE SCALE GENOMIC DNA]</scope>
    <source>
        <strain evidence="2 3">DSM 45507</strain>
    </source>
</reference>